<dbReference type="AlphaFoldDB" id="A0A1F5VXL6"/>
<protein>
    <recommendedName>
        <fullName evidence="3">Bulb-type lectin domain-containing protein</fullName>
    </recommendedName>
</protein>
<gene>
    <name evidence="1" type="ORF">A2Y62_20470</name>
</gene>
<reference evidence="1 2" key="1">
    <citation type="journal article" date="2016" name="Nat. Commun.">
        <title>Thousands of microbial genomes shed light on interconnected biogeochemical processes in an aquifer system.</title>
        <authorList>
            <person name="Anantharaman K."/>
            <person name="Brown C.T."/>
            <person name="Hug L.A."/>
            <person name="Sharon I."/>
            <person name="Castelle C.J."/>
            <person name="Probst A.J."/>
            <person name="Thomas B.C."/>
            <person name="Singh A."/>
            <person name="Wilkins M.J."/>
            <person name="Karaoz U."/>
            <person name="Brodie E.L."/>
            <person name="Williams K.H."/>
            <person name="Hubbard S.S."/>
            <person name="Banfield J.F."/>
        </authorList>
    </citation>
    <scope>NUCLEOTIDE SEQUENCE [LARGE SCALE GENOMIC DNA]</scope>
</reference>
<dbReference type="PANTHER" id="PTHR42754">
    <property type="entry name" value="ENDOGLUCANASE"/>
    <property type="match status" value="1"/>
</dbReference>
<dbReference type="Proteomes" id="UP000178943">
    <property type="component" value="Unassembled WGS sequence"/>
</dbReference>
<dbReference type="PANTHER" id="PTHR42754:SF1">
    <property type="entry name" value="LIPOPROTEIN"/>
    <property type="match status" value="1"/>
</dbReference>
<evidence type="ECO:0000313" key="1">
    <source>
        <dbReference type="EMBL" id="OGF68017.1"/>
    </source>
</evidence>
<dbReference type="EMBL" id="MFGW01000033">
    <property type="protein sequence ID" value="OGF68017.1"/>
    <property type="molecule type" value="Genomic_DNA"/>
</dbReference>
<comment type="caution">
    <text evidence="1">The sequence shown here is derived from an EMBL/GenBank/DDBJ whole genome shotgun (WGS) entry which is preliminary data.</text>
</comment>
<evidence type="ECO:0000313" key="2">
    <source>
        <dbReference type="Proteomes" id="UP000178943"/>
    </source>
</evidence>
<evidence type="ECO:0008006" key="3">
    <source>
        <dbReference type="Google" id="ProtNLM"/>
    </source>
</evidence>
<sequence>MAGGHNSFGPGWWAFWIVKLDSSGNISWQKTTGGSGYDWAHSIQETSDGGYIVAGYTTSYGAGNYDF</sequence>
<name>A0A1F5VXL6_9BACT</name>
<proteinExistence type="predicted"/>
<accession>A0A1F5VXL6</accession>
<organism evidence="1 2">
    <name type="scientific">Candidatus Fischerbacteria bacterium RBG_13_37_8</name>
    <dbReference type="NCBI Taxonomy" id="1817863"/>
    <lineage>
        <taxon>Bacteria</taxon>
        <taxon>Candidatus Fischeribacteriota</taxon>
    </lineage>
</organism>
<dbReference type="STRING" id="1817863.A2Y62_20470"/>